<dbReference type="InParanoid" id="K1Q428"/>
<feature type="region of interest" description="Disordered" evidence="1">
    <location>
        <begin position="1825"/>
        <end position="1853"/>
    </location>
</feature>
<dbReference type="EMBL" id="JH817775">
    <property type="protein sequence ID" value="EKC28603.1"/>
    <property type="molecule type" value="Genomic_DNA"/>
</dbReference>
<feature type="domain" description="SAP" evidence="2">
    <location>
        <begin position="179"/>
        <end position="213"/>
    </location>
</feature>
<evidence type="ECO:0000313" key="3">
    <source>
        <dbReference type="EMBL" id="EKC28603.1"/>
    </source>
</evidence>
<protein>
    <submittedName>
        <fullName evidence="3">CCAAT/enhancer-binding protein zeta</fullName>
    </submittedName>
</protein>
<feature type="region of interest" description="Disordered" evidence="1">
    <location>
        <begin position="1868"/>
        <end position="1918"/>
    </location>
</feature>
<sequence>MPEWKQECDDYKLVLMDETLAAGFIVGLGGQQPENNDPKLENTDFAAEIPELPSSFDPDFSDDIKDDQDSTFNAVQTQPPNSDIFGIDDQEDMCPALVGNNKPVTTTTTVAPSNEKKGFFAKLLKAADKFLQKFNIRRLKFGTIIEFLDKLGMDKSKKAMAKVMITIKELIENKPCVSPHEMTEDQLMNELMERGKDSSGSREEMLARLLELEQSCPLMSFTMPRNVYCTFDSYCLGVECCINVKLAIFLKVFKFWARFDPCADPMQFVMAFDKYNYTIKITGSLNFDGFENELKTGIKIDLMGGIEVVVKYSIIKGEEATLATFGVGFCSHEDMNHCILFEILLDSEPSPRPEKMTDGQIKAALMSRNLPQIGDRATLNSRLLQSDLSCTLLGKNLSLHQIAGELGKILYYAIQDDCMRLDAWADITVPLLGQTYTKTLRAYIELDPCSFVFHVAFEGYSYTKVLLSYEWGKDETEEISHHVIVKYKIDRNVEEGVFVLSFGLKICPGDCFLDDYFLKDIKIPIPLCGDFVLPGGGTFSGLLQTIGGKMTEEAFELVLKKFDLDMVFKSGPVQLPPGPSNGKKYCIPSDEGLHLLHNQEVPICDQRALVNFKNFSINEWLKDKALDIGEQLGEGAKMLLLEELNLTNFFQKTKCDRTRSPYSPSVEGMHNTCPKTIAFLPSKIPDPMSCYIPDYCTGIECCAEIPGLGLGLHLYLNLDLDKLELSFGFENMQKKMKLIDYVWGDEIKVSVAEDFSMSNWLENMGIPSLGDLKDSAKTMLIQQLGVDKFLQDRPCDINDDLYSPSVNGWKNECPLNWVVPPTIPFRDVKCALTQNCTRIDCCVDFSLLNLRLHFFLHFDRCNYVISGGIEKKTFSYGLLDFNTFWGKEIKTDIVNIIFIKFKASQLEVSRKYVLDLGISVCLEPNKCELDVPIFKEVLIPILNCDLKMDFSSKGFSLSNWMSEQGLSLEGSLSTALSDSLFKLLGIDSFIKEKSCSRSEPPYSINQLQENGWSSECPTKLSLFKIRGTTACNIKESCTAVSCCVEVGKLGRTFEVVLDIDFCNQKITFGIEKLTETLSLQMFEFGVRKEIVIRGVIKFGYTIWDYVGEGVYVVTVDLAVCLEDGGDCLISVNILDQAKLSKQICHWGTGFMNPEFTLGNFMKKNALTAFNQIKGLVLDELKESLGLPQYLNNPPCSLSNQKYNPNINGIKNTCPKSIGFLPSLPSSMRCAIAGSCTGVDCCIEAAPIHHNLHVYLDIDPCNLQMKFGIDKFQFQIYLKEFEFGIEKDVRLVNVVRMKFKIWDLTAENQYLIDLKFSVCFDSESQCLLDVPVFHQQRLPKNICDFTASFTNFSLDGWKSSMGLTSDKLTTFATDQLMEYLGIAGYLKKNQCSIQNGNSTIQGWNDDCSKSSTYQKTSLLALPILCSISSKCTEIYCCLAVSSIGRNFEAFIDLDPCYKTLELGIEEYTIEELEVKYLVNMKVEVCLEHGKPCLISYDIAKNLYLPKIGCDWSFNYSGFSLSGWYSNMSLTPGSLLSNTYLSMLKEKLGITNFLLPKEQQCNRNSAKYYPQTLNQNRWRIDCPLDVGNMTELSDVLPISCHLMSVKDEFSLMDIIQIQYKIDDVDRSNLELTAKIKICLEENTCLYESTLFDKHILPKPGCNWNLNFTIPDFSLTNWYNSVGAAIGSQLSKLNAAKLLEQLGIAKYKQEVPCQRFGPVYSPSDIGWKKDCQMEVEMAPISDSVTCLVKDTCTSVSCCVDIGFMKTSFEAYLTLDACNYWLDIGIEKLTFNLSLKDVTFGTTNSFYLNSVIRIDAVGVKATKKGKLKFEESDEEDLSEEEEEDMEEEEMGNLSDEELDFEADEDFAKEFQEYDDDIHDAEEEVSSGEDEFEELTQKKKGSKQKAKSADGAIGKKSKKSEKLDSSLFAAADEFADVIEESASSGWDTLGSGALSNQDKSSK</sequence>
<gene>
    <name evidence="3" type="ORF">CGI_10003438</name>
</gene>
<proteinExistence type="predicted"/>
<name>K1Q428_MAGGI</name>
<feature type="compositionally biased region" description="Acidic residues" evidence="1">
    <location>
        <begin position="1868"/>
        <end position="1889"/>
    </location>
</feature>
<dbReference type="HOGENOM" id="CLU_234673_0_0_1"/>
<feature type="compositionally biased region" description="Polar residues" evidence="1">
    <location>
        <begin position="1948"/>
        <end position="1957"/>
    </location>
</feature>
<accession>K1Q428</accession>
<organism evidence="3">
    <name type="scientific">Magallana gigas</name>
    <name type="common">Pacific oyster</name>
    <name type="synonym">Crassostrea gigas</name>
    <dbReference type="NCBI Taxonomy" id="29159"/>
    <lineage>
        <taxon>Eukaryota</taxon>
        <taxon>Metazoa</taxon>
        <taxon>Spiralia</taxon>
        <taxon>Lophotrochozoa</taxon>
        <taxon>Mollusca</taxon>
        <taxon>Bivalvia</taxon>
        <taxon>Autobranchia</taxon>
        <taxon>Pteriomorphia</taxon>
        <taxon>Ostreida</taxon>
        <taxon>Ostreoidea</taxon>
        <taxon>Ostreidae</taxon>
        <taxon>Magallana</taxon>
    </lineage>
</organism>
<evidence type="ECO:0000256" key="1">
    <source>
        <dbReference type="SAM" id="MobiDB-lite"/>
    </source>
</evidence>
<evidence type="ECO:0000259" key="2">
    <source>
        <dbReference type="SMART" id="SM00513"/>
    </source>
</evidence>
<dbReference type="SMART" id="SM00513">
    <property type="entry name" value="SAP"/>
    <property type="match status" value="2"/>
</dbReference>
<feature type="domain" description="SAP" evidence="2">
    <location>
        <begin position="353"/>
        <end position="387"/>
    </location>
</feature>
<feature type="compositionally biased region" description="Acidic residues" evidence="1">
    <location>
        <begin position="1827"/>
        <end position="1853"/>
    </location>
</feature>
<feature type="region of interest" description="Disordered" evidence="1">
    <location>
        <begin position="1936"/>
        <end position="1957"/>
    </location>
</feature>
<reference evidence="3" key="1">
    <citation type="journal article" date="2012" name="Nature">
        <title>The oyster genome reveals stress adaptation and complexity of shell formation.</title>
        <authorList>
            <person name="Zhang G."/>
            <person name="Fang X."/>
            <person name="Guo X."/>
            <person name="Li L."/>
            <person name="Luo R."/>
            <person name="Xu F."/>
            <person name="Yang P."/>
            <person name="Zhang L."/>
            <person name="Wang X."/>
            <person name="Qi H."/>
            <person name="Xiong Z."/>
            <person name="Que H."/>
            <person name="Xie Y."/>
            <person name="Holland P.W."/>
            <person name="Paps J."/>
            <person name="Zhu Y."/>
            <person name="Wu F."/>
            <person name="Chen Y."/>
            <person name="Wang J."/>
            <person name="Peng C."/>
            <person name="Meng J."/>
            <person name="Yang L."/>
            <person name="Liu J."/>
            <person name="Wen B."/>
            <person name="Zhang N."/>
            <person name="Huang Z."/>
            <person name="Zhu Q."/>
            <person name="Feng Y."/>
            <person name="Mount A."/>
            <person name="Hedgecock D."/>
            <person name="Xu Z."/>
            <person name="Liu Y."/>
            <person name="Domazet-Loso T."/>
            <person name="Du Y."/>
            <person name="Sun X."/>
            <person name="Zhang S."/>
            <person name="Liu B."/>
            <person name="Cheng P."/>
            <person name="Jiang X."/>
            <person name="Li J."/>
            <person name="Fan D."/>
            <person name="Wang W."/>
            <person name="Fu W."/>
            <person name="Wang T."/>
            <person name="Wang B."/>
            <person name="Zhang J."/>
            <person name="Peng Z."/>
            <person name="Li Y."/>
            <person name="Li N."/>
            <person name="Wang J."/>
            <person name="Chen M."/>
            <person name="He Y."/>
            <person name="Tan F."/>
            <person name="Song X."/>
            <person name="Zheng Q."/>
            <person name="Huang R."/>
            <person name="Yang H."/>
            <person name="Du X."/>
            <person name="Chen L."/>
            <person name="Yang M."/>
            <person name="Gaffney P.M."/>
            <person name="Wang S."/>
            <person name="Luo L."/>
            <person name="She Z."/>
            <person name="Ming Y."/>
            <person name="Huang W."/>
            <person name="Zhang S."/>
            <person name="Huang B."/>
            <person name="Zhang Y."/>
            <person name="Qu T."/>
            <person name="Ni P."/>
            <person name="Miao G."/>
            <person name="Wang J."/>
            <person name="Wang Q."/>
            <person name="Steinberg C.E."/>
            <person name="Wang H."/>
            <person name="Li N."/>
            <person name="Qian L."/>
            <person name="Zhang G."/>
            <person name="Li Y."/>
            <person name="Yang H."/>
            <person name="Liu X."/>
            <person name="Wang J."/>
            <person name="Yin Y."/>
            <person name="Wang J."/>
        </authorList>
    </citation>
    <scope>NUCLEOTIDE SEQUENCE [LARGE SCALE GENOMIC DNA]</scope>
    <source>
        <strain evidence="3">05x7-T-G4-1.051#20</strain>
    </source>
</reference>
<dbReference type="InterPro" id="IPR003034">
    <property type="entry name" value="SAP_dom"/>
</dbReference>